<dbReference type="AlphaFoldDB" id="A0A1H9U5E1"/>
<dbReference type="RefSeq" id="WP_089922068.1">
    <property type="nucleotide sequence ID" value="NZ_FOFV01000015.1"/>
</dbReference>
<dbReference type="Proteomes" id="UP000199503">
    <property type="component" value="Unassembled WGS sequence"/>
</dbReference>
<evidence type="ECO:0000313" key="1">
    <source>
        <dbReference type="EMBL" id="SES04666.1"/>
    </source>
</evidence>
<dbReference type="OrthoDB" id="5164467at2"/>
<name>A0A1H9U5E1_9PSEU</name>
<reference evidence="2" key="1">
    <citation type="submission" date="2016-10" db="EMBL/GenBank/DDBJ databases">
        <authorList>
            <person name="Varghese N."/>
            <person name="Submissions S."/>
        </authorList>
    </citation>
    <scope>NUCLEOTIDE SEQUENCE [LARGE SCALE GENOMIC DNA]</scope>
    <source>
        <strain evidence="2">DSM 44437</strain>
    </source>
</reference>
<gene>
    <name evidence="1" type="ORF">SAMN04488000_11527</name>
</gene>
<accession>A0A1H9U5E1</accession>
<proteinExistence type="predicted"/>
<dbReference type="EMBL" id="FOFV01000015">
    <property type="protein sequence ID" value="SES04666.1"/>
    <property type="molecule type" value="Genomic_DNA"/>
</dbReference>
<keyword evidence="2" id="KW-1185">Reference proteome</keyword>
<protein>
    <recommendedName>
        <fullName evidence="3">SseB protein N-terminal domain-containing protein</fullName>
    </recommendedName>
</protein>
<evidence type="ECO:0008006" key="3">
    <source>
        <dbReference type="Google" id="ProtNLM"/>
    </source>
</evidence>
<dbReference type="InterPro" id="IPR047659">
    <property type="entry name" value="T7SS_assoc"/>
</dbReference>
<evidence type="ECO:0000313" key="2">
    <source>
        <dbReference type="Proteomes" id="UP000199503"/>
    </source>
</evidence>
<sequence>MVKPLVTREMRERARRVPNNWLHVIDPAHDSAADVPAEAVIGRYLVDARGEISDQYVPNPRYQPREVTFENDLESVMYLVQRGYEDKQTLVDAVLAADLLLPADPAREPRRHLVMRGDTVDVFASEQARPRDWPPHWHRFRGVELAVVVDALDRPVTLLVTAQGGVQFEIPGDLLVEGLRDVITMG</sequence>
<dbReference type="STRING" id="65499.SAMN04488000_11527"/>
<organism evidence="1 2">
    <name type="scientific">Lentzea albida</name>
    <dbReference type="NCBI Taxonomy" id="65499"/>
    <lineage>
        <taxon>Bacteria</taxon>
        <taxon>Bacillati</taxon>
        <taxon>Actinomycetota</taxon>
        <taxon>Actinomycetes</taxon>
        <taxon>Pseudonocardiales</taxon>
        <taxon>Pseudonocardiaceae</taxon>
        <taxon>Lentzea</taxon>
    </lineage>
</organism>
<dbReference type="NCBIfam" id="NF033532">
    <property type="entry name" value="lone7para_assoc"/>
    <property type="match status" value="1"/>
</dbReference>